<protein>
    <submittedName>
        <fullName evidence="2">ABC-type transport system involved in multi-copper enzyme maturation permease subunit</fullName>
    </submittedName>
</protein>
<feature type="transmembrane region" description="Helical" evidence="1">
    <location>
        <begin position="37"/>
        <end position="57"/>
    </location>
</feature>
<dbReference type="Proteomes" id="UP000530424">
    <property type="component" value="Unassembled WGS sequence"/>
</dbReference>
<reference evidence="2 3" key="1">
    <citation type="submission" date="2020-07" db="EMBL/GenBank/DDBJ databases">
        <title>Sequencing the genomes of 1000 actinobacteria strains.</title>
        <authorList>
            <person name="Klenk H.-P."/>
        </authorList>
    </citation>
    <scope>NUCLEOTIDE SEQUENCE [LARGE SCALE GENOMIC DNA]</scope>
    <source>
        <strain evidence="2 3">DSM 103833</strain>
    </source>
</reference>
<name>A0A853BYV1_9ACTN</name>
<sequence length="257" mass="27357">MTAATITLDVTGTPATPFDRLVAVELRKIVDTRAGRWLLGAIIAITAIVMTIFFFAAPEDERTFSNFMGIAATPQGFLLPVLGILLVTSEWSQRTAMVTFALEPSRSRVVAAKTVSAMIWGAGAFVAAVVIGTLATVAAGAPGAWDDVGGEMVLLFFLLQLITIMQGLAYGMLLLNTPAAIVTFFVLPIASSIVFSLVSALEDAAPWIDLGTAQTPLFEGATDLTGEMYAQLGVTSLIWIVLPFVAGWFRILRAELK</sequence>
<gene>
    <name evidence="2" type="ORF">HNR19_001093</name>
</gene>
<proteinExistence type="predicted"/>
<feature type="transmembrane region" description="Helical" evidence="1">
    <location>
        <begin position="117"/>
        <end position="141"/>
    </location>
</feature>
<keyword evidence="1" id="KW-0472">Membrane</keyword>
<organism evidence="2 3">
    <name type="scientific">Nocardioides thalensis</name>
    <dbReference type="NCBI Taxonomy" id="1914755"/>
    <lineage>
        <taxon>Bacteria</taxon>
        <taxon>Bacillati</taxon>
        <taxon>Actinomycetota</taxon>
        <taxon>Actinomycetes</taxon>
        <taxon>Propionibacteriales</taxon>
        <taxon>Nocardioidaceae</taxon>
        <taxon>Nocardioides</taxon>
    </lineage>
</organism>
<keyword evidence="3" id="KW-1185">Reference proteome</keyword>
<evidence type="ECO:0000256" key="1">
    <source>
        <dbReference type="SAM" id="Phobius"/>
    </source>
</evidence>
<feature type="transmembrane region" description="Helical" evidence="1">
    <location>
        <begin position="228"/>
        <end position="249"/>
    </location>
</feature>
<comment type="caution">
    <text evidence="2">The sequence shown here is derived from an EMBL/GenBank/DDBJ whole genome shotgun (WGS) entry which is preliminary data.</text>
</comment>
<evidence type="ECO:0000313" key="2">
    <source>
        <dbReference type="EMBL" id="NYJ00395.1"/>
    </source>
</evidence>
<evidence type="ECO:0000313" key="3">
    <source>
        <dbReference type="Proteomes" id="UP000530424"/>
    </source>
</evidence>
<accession>A0A853BYV1</accession>
<feature type="transmembrane region" description="Helical" evidence="1">
    <location>
        <begin position="180"/>
        <end position="201"/>
    </location>
</feature>
<dbReference type="AlphaFoldDB" id="A0A853BYV1"/>
<dbReference type="EMBL" id="JACCFP010000001">
    <property type="protein sequence ID" value="NYJ00395.1"/>
    <property type="molecule type" value="Genomic_DNA"/>
</dbReference>
<feature type="transmembrane region" description="Helical" evidence="1">
    <location>
        <begin position="153"/>
        <end position="173"/>
    </location>
</feature>
<feature type="transmembrane region" description="Helical" evidence="1">
    <location>
        <begin position="63"/>
        <end position="87"/>
    </location>
</feature>
<keyword evidence="1" id="KW-1133">Transmembrane helix</keyword>
<dbReference type="RefSeq" id="WP_179666990.1">
    <property type="nucleotide sequence ID" value="NZ_JACCFP010000001.1"/>
</dbReference>
<keyword evidence="1" id="KW-0812">Transmembrane</keyword>